<dbReference type="EMBL" id="JABRWO010000001">
    <property type="protein sequence ID" value="MBA2113135.1"/>
    <property type="molecule type" value="Genomic_DNA"/>
</dbReference>
<reference evidence="4 5" key="1">
    <citation type="submission" date="2020-05" db="EMBL/GenBank/DDBJ databases">
        <title>Bremerella alba sp. nov., a novel planctomycete isolated from the surface of the macroalga Fucus spiralis.</title>
        <authorList>
            <person name="Godinho O."/>
            <person name="Botelho R."/>
            <person name="Albuquerque L."/>
            <person name="Wiegand S."/>
            <person name="Da Costa M.S."/>
            <person name="Lobo-Da-Cunha A."/>
            <person name="Jogler C."/>
            <person name="Lage O.M."/>
        </authorList>
    </citation>
    <scope>NUCLEOTIDE SEQUENCE [LARGE SCALE GENOMIC DNA]</scope>
    <source>
        <strain evidence="4 5">FF15</strain>
    </source>
</reference>
<dbReference type="AlphaFoldDB" id="A0A7V9A5A3"/>
<dbReference type="SUPFAM" id="SSF53300">
    <property type="entry name" value="vWA-like"/>
    <property type="match status" value="1"/>
</dbReference>
<evidence type="ECO:0000256" key="1">
    <source>
        <dbReference type="SAM" id="SignalP"/>
    </source>
</evidence>
<dbReference type="InterPro" id="IPR013694">
    <property type="entry name" value="VIT"/>
</dbReference>
<dbReference type="RefSeq" id="WP_207394649.1">
    <property type="nucleotide sequence ID" value="NZ_JABRWO010000001.1"/>
</dbReference>
<dbReference type="SMART" id="SM00609">
    <property type="entry name" value="VIT"/>
    <property type="match status" value="1"/>
</dbReference>
<dbReference type="Pfam" id="PF08487">
    <property type="entry name" value="VIT"/>
    <property type="match status" value="1"/>
</dbReference>
<dbReference type="Gene3D" id="3.40.50.410">
    <property type="entry name" value="von Willebrand factor, type A domain"/>
    <property type="match status" value="1"/>
</dbReference>
<feature type="domain" description="VIT" evidence="3">
    <location>
        <begin position="43"/>
        <end position="171"/>
    </location>
</feature>
<evidence type="ECO:0000313" key="4">
    <source>
        <dbReference type="EMBL" id="MBA2113135.1"/>
    </source>
</evidence>
<dbReference type="InterPro" id="IPR002035">
    <property type="entry name" value="VWF_A"/>
</dbReference>
<proteinExistence type="predicted"/>
<dbReference type="PROSITE" id="PS50234">
    <property type="entry name" value="VWFA"/>
    <property type="match status" value="1"/>
</dbReference>
<keyword evidence="5" id="KW-1185">Reference proteome</keyword>
<sequence length="777" mass="86676">MTRIALLATSFLTVLCLACSASVATAQGVIVIHHPHPHPLPRPIIRPQPTPQPQLSYKISKLEVNGNIKDQVAQVQVAQEFTNTGSRQMEVSFLFPLPYDGAIDSLTLMVDGKEFPAKLLPKDKAREVYESIVRTNKDPALLEWTGTGMFQTSVFPVPAGASREVNITYTQLLKKDGRLTDFLFPLSTAKYTDKPVEKVKVRLAIEASQKLKSIYSPTHEVDINRNGNKRAVVTFEKQNYIPSNDFRLFFESNNQKLSASVISYRPDKSEEGFFLMLASPPPRDEKAEAMKKTVLFVVDRSGSMSGDKMDQAREAAKYVLNHLNEKDLFNIIAYDSDVESFRPELQGADKKSVTEAIGFVDGLYAGGSTNINGALTSAMKMVQNDDRPCYILFLSDGRPTHGETNEMKIVENAKSNNSHDARMINFGVGFDVNSRLMDRLSREIKGQSQYVRPDEDLEEHVARLYRKISAPVMTNVKIKFDLEEGGQNFVNRLLPKEVIDLFEGEQLVQVGRYKQAGKAKITITGTVNGEKEKFDFGANFVKESSDQSSAFVEKLWAIRRIGEIIDQMDLHGKNDELMTELVKLSTDHGILTPYTSFLADENQSVQELADARSGGGMSLNRLRVETEKLAETSGRSAFLQRGFKQRYQNAQNAPAAEAPAADRAVPAGATRAGSSSYSAGGFGMAVQDTETDEMKVVESVRNVGNKTLFYRDKMWVDEEAAEESKEAKTEVVEVERFTKAYFDLVAQNTKQENQVLSQQQASETLLVRLRGKNYLIK</sequence>
<comment type="caution">
    <text evidence="4">The sequence shown here is derived from an EMBL/GenBank/DDBJ whole genome shotgun (WGS) entry which is preliminary data.</text>
</comment>
<feature type="chain" id="PRO_5031312836" description="von Willebrand factor type A domain protein" evidence="1">
    <location>
        <begin position="27"/>
        <end position="777"/>
    </location>
</feature>
<evidence type="ECO:0000313" key="5">
    <source>
        <dbReference type="Proteomes" id="UP000551616"/>
    </source>
</evidence>
<dbReference type="Proteomes" id="UP000551616">
    <property type="component" value="Unassembled WGS sequence"/>
</dbReference>
<gene>
    <name evidence="4" type="ORF">HOV93_02830</name>
</gene>
<feature type="signal peptide" evidence="1">
    <location>
        <begin position="1"/>
        <end position="26"/>
    </location>
</feature>
<feature type="domain" description="VWFA" evidence="2">
    <location>
        <begin position="293"/>
        <end position="468"/>
    </location>
</feature>
<dbReference type="PANTHER" id="PTHR45737">
    <property type="entry name" value="VON WILLEBRAND FACTOR A DOMAIN-CONTAINING PROTEIN 5A"/>
    <property type="match status" value="1"/>
</dbReference>
<dbReference type="Pfam" id="PF00092">
    <property type="entry name" value="VWA"/>
    <property type="match status" value="1"/>
</dbReference>
<accession>A0A7V9A5A3</accession>
<evidence type="ECO:0000259" key="2">
    <source>
        <dbReference type="PROSITE" id="PS50234"/>
    </source>
</evidence>
<dbReference type="SMART" id="SM00327">
    <property type="entry name" value="VWA"/>
    <property type="match status" value="1"/>
</dbReference>
<dbReference type="PANTHER" id="PTHR45737:SF6">
    <property type="entry name" value="VON WILLEBRAND FACTOR A DOMAIN-CONTAINING PROTEIN 5A"/>
    <property type="match status" value="1"/>
</dbReference>
<dbReference type="PROSITE" id="PS51468">
    <property type="entry name" value="VIT"/>
    <property type="match status" value="1"/>
</dbReference>
<organism evidence="4 5">
    <name type="scientific">Bremerella alba</name>
    <dbReference type="NCBI Taxonomy" id="980252"/>
    <lineage>
        <taxon>Bacteria</taxon>
        <taxon>Pseudomonadati</taxon>
        <taxon>Planctomycetota</taxon>
        <taxon>Planctomycetia</taxon>
        <taxon>Pirellulales</taxon>
        <taxon>Pirellulaceae</taxon>
        <taxon>Bremerella</taxon>
    </lineage>
</organism>
<dbReference type="InterPro" id="IPR036465">
    <property type="entry name" value="vWFA_dom_sf"/>
</dbReference>
<name>A0A7V9A5A3_9BACT</name>
<keyword evidence="1" id="KW-0732">Signal</keyword>
<evidence type="ECO:0000259" key="3">
    <source>
        <dbReference type="PROSITE" id="PS51468"/>
    </source>
</evidence>
<protein>
    <recommendedName>
        <fullName evidence="6">von Willebrand factor type A domain protein</fullName>
    </recommendedName>
</protein>
<evidence type="ECO:0008006" key="6">
    <source>
        <dbReference type="Google" id="ProtNLM"/>
    </source>
</evidence>